<name>A0A8W8IJW6_MAGGI</name>
<dbReference type="PROSITE" id="PS51125">
    <property type="entry name" value="NHL"/>
    <property type="match status" value="2"/>
</dbReference>
<feature type="compositionally biased region" description="Polar residues" evidence="3">
    <location>
        <begin position="519"/>
        <end position="534"/>
    </location>
</feature>
<feature type="repeat" description="NHL" evidence="2">
    <location>
        <begin position="759"/>
        <end position="787"/>
    </location>
</feature>
<feature type="region of interest" description="Disordered" evidence="3">
    <location>
        <begin position="262"/>
        <end position="293"/>
    </location>
</feature>
<feature type="compositionally biased region" description="Polar residues" evidence="3">
    <location>
        <begin position="266"/>
        <end position="284"/>
    </location>
</feature>
<dbReference type="InterPro" id="IPR050952">
    <property type="entry name" value="TRIM-NHL_E3_ligases"/>
</dbReference>
<dbReference type="EnsemblMetazoa" id="G14440.2">
    <property type="protein sequence ID" value="G14440.2:cds"/>
    <property type="gene ID" value="G14440"/>
</dbReference>
<dbReference type="Gene3D" id="2.120.10.30">
    <property type="entry name" value="TolB, C-terminal domain"/>
    <property type="match status" value="1"/>
</dbReference>
<keyword evidence="5" id="KW-1185">Reference proteome</keyword>
<proteinExistence type="predicted"/>
<dbReference type="InterPro" id="IPR001258">
    <property type="entry name" value="NHL_repeat"/>
</dbReference>
<dbReference type="PANTHER" id="PTHR24104:SF57">
    <property type="entry name" value="BEE-MILK PROTEIN"/>
    <property type="match status" value="1"/>
</dbReference>
<dbReference type="GO" id="GO:0043161">
    <property type="term" value="P:proteasome-mediated ubiquitin-dependent protein catabolic process"/>
    <property type="evidence" value="ECO:0007669"/>
    <property type="project" value="TreeGrafter"/>
</dbReference>
<dbReference type="AlphaFoldDB" id="A0A8W8IJW6"/>
<dbReference type="Pfam" id="PF01436">
    <property type="entry name" value="NHL"/>
    <property type="match status" value="1"/>
</dbReference>
<feature type="compositionally biased region" description="Basic and acidic residues" evidence="3">
    <location>
        <begin position="545"/>
        <end position="565"/>
    </location>
</feature>
<dbReference type="Gene3D" id="2.40.10.500">
    <property type="match status" value="1"/>
</dbReference>
<evidence type="ECO:0000256" key="2">
    <source>
        <dbReference type="PROSITE-ProRule" id="PRU00504"/>
    </source>
</evidence>
<evidence type="ECO:0000256" key="3">
    <source>
        <dbReference type="SAM" id="MobiDB-lite"/>
    </source>
</evidence>
<dbReference type="GO" id="GO:0061630">
    <property type="term" value="F:ubiquitin protein ligase activity"/>
    <property type="evidence" value="ECO:0007669"/>
    <property type="project" value="TreeGrafter"/>
</dbReference>
<feature type="compositionally biased region" description="Polar residues" evidence="3">
    <location>
        <begin position="615"/>
        <end position="627"/>
    </location>
</feature>
<feature type="compositionally biased region" description="Polar residues" evidence="3">
    <location>
        <begin position="372"/>
        <end position="383"/>
    </location>
</feature>
<organism evidence="4 5">
    <name type="scientific">Magallana gigas</name>
    <name type="common">Pacific oyster</name>
    <name type="synonym">Crassostrea gigas</name>
    <dbReference type="NCBI Taxonomy" id="29159"/>
    <lineage>
        <taxon>Eukaryota</taxon>
        <taxon>Metazoa</taxon>
        <taxon>Spiralia</taxon>
        <taxon>Lophotrochozoa</taxon>
        <taxon>Mollusca</taxon>
        <taxon>Bivalvia</taxon>
        <taxon>Autobranchia</taxon>
        <taxon>Pteriomorphia</taxon>
        <taxon>Ostreida</taxon>
        <taxon>Ostreoidea</taxon>
        <taxon>Ostreidae</taxon>
        <taxon>Magallana</taxon>
    </lineage>
</organism>
<evidence type="ECO:0008006" key="6">
    <source>
        <dbReference type="Google" id="ProtNLM"/>
    </source>
</evidence>
<protein>
    <recommendedName>
        <fullName evidence="6">Tripartite motif-containing protein 2</fullName>
    </recommendedName>
</protein>
<evidence type="ECO:0000256" key="1">
    <source>
        <dbReference type="ARBA" id="ARBA00022737"/>
    </source>
</evidence>
<feature type="compositionally biased region" description="Basic and acidic residues" evidence="3">
    <location>
        <begin position="215"/>
        <end position="224"/>
    </location>
</feature>
<dbReference type="InterPro" id="IPR011042">
    <property type="entry name" value="6-blade_b-propeller_TolB-like"/>
</dbReference>
<feature type="compositionally biased region" description="Polar residues" evidence="3">
    <location>
        <begin position="566"/>
        <end position="588"/>
    </location>
</feature>
<feature type="repeat" description="NHL" evidence="2">
    <location>
        <begin position="925"/>
        <end position="968"/>
    </location>
</feature>
<feature type="region of interest" description="Disordered" evidence="3">
    <location>
        <begin position="178"/>
        <end position="249"/>
    </location>
</feature>
<dbReference type="GO" id="GO:0000209">
    <property type="term" value="P:protein polyubiquitination"/>
    <property type="evidence" value="ECO:0007669"/>
    <property type="project" value="TreeGrafter"/>
</dbReference>
<accession>A0A8W8IJW6</accession>
<evidence type="ECO:0000313" key="4">
    <source>
        <dbReference type="EnsemblMetazoa" id="G14440.2:cds"/>
    </source>
</evidence>
<feature type="compositionally biased region" description="Basic and acidic residues" evidence="3">
    <location>
        <begin position="628"/>
        <end position="646"/>
    </location>
</feature>
<feature type="compositionally biased region" description="Polar residues" evidence="3">
    <location>
        <begin position="391"/>
        <end position="403"/>
    </location>
</feature>
<feature type="region of interest" description="Disordered" evidence="3">
    <location>
        <begin position="513"/>
        <end position="646"/>
    </location>
</feature>
<reference evidence="4" key="1">
    <citation type="submission" date="2022-08" db="UniProtKB">
        <authorList>
            <consortium name="EnsemblMetazoa"/>
        </authorList>
    </citation>
    <scope>IDENTIFICATION</scope>
    <source>
        <strain evidence="4">05x7-T-G4-1.051#20</strain>
    </source>
</reference>
<evidence type="ECO:0000313" key="5">
    <source>
        <dbReference type="Proteomes" id="UP000005408"/>
    </source>
</evidence>
<sequence>MEEVNGNVRDVLQTTLNNSQSLSPKLAGMIRRFKAVTTLLMMRRDAAYADLDTYTKRLHNWVDEFDETMRTSIKVAFSEKSAVIKACREELEEELSTLGVLLKESEKLLTGSTNFDATQKKHGKTLITALKMMKTTSRLETGDVGENLSCLSLSTLLHCDNLPELGQLVTKYSSDEMVNVQKEEKPPEKSKPSEKSNLTGQRTESTRTNSNSTTEIDKVEELTVRKVKRSNSGQRSKEKRSSNNQQNQRFIISQLEKGGISKLGTRCSTGETGSKATVSDNGNTEEQKTRRPIIKEAVFKPFNGSPQKSSVGKKRDRYIALNGAPDIKDSMTEAQNCTKIVNSDAASSQGSKTSGKDQISVNDLSWENELTNSDAHTTMSNANETKKSVLKNDSLSVDKTPTSHADIDMKSPELFPMGNGDYQRTSTPKSHLPENIKTEPLTPEEAKIKQEPQTPADVNNNCAFTSQQIAENAVVKRCFSVSSTETWEDDVDVMDKKVDKKAIPKEEFPEIITGKDFSTKSNETLDGTSPQKDVNCNVIDSGIHSSDDLSSAEKSELRNNEEQESSKNVMNGDENFSNGVVESSQKEPVSNELDCSVSSIPLPKSPCPSTTTTSQEIPNSKTLTGSHSSEDSSSEEKNEANKNEVEKSCKSIMNGIDGTSSNNMIESNKKNLVSNDLDISVSKVQSPKSTDLLEKNQETLNSKTLTDSVITRHAREEINRDSVITRHVRAHQSEGKKQFVPPIPAKMLFKAGIEEIMKFPIGVTTNSMGEVLVGDTGNHVVRVYNSEGKYLRDIGKEMYMKRPSAIVVNHKDEVFVKDDVAVFAFKADGTFIRTIAKGKLGHPFGLALTPDGYLVTLDTTRNNPKVFVLSQDGSRVDSFPFAHLCNPKAPGSSKCRFLAVQAERLIVSDLGTSFIYISDNWGQILFEFGGYGSYNGQFREPSGVTTDQQGNMLIGDSKNDRIQIFKPNGTFLCDIQFDKPIQRPSDIHLTRDGKLYVSNFLLHIVSVYQLGQP</sequence>
<keyword evidence="1" id="KW-0677">Repeat</keyword>
<dbReference type="SUPFAM" id="SSF101898">
    <property type="entry name" value="NHL repeat"/>
    <property type="match status" value="1"/>
</dbReference>
<dbReference type="CDD" id="cd05819">
    <property type="entry name" value="NHL"/>
    <property type="match status" value="1"/>
</dbReference>
<feature type="compositionally biased region" description="Low complexity" evidence="3">
    <location>
        <begin position="202"/>
        <end position="214"/>
    </location>
</feature>
<feature type="region of interest" description="Disordered" evidence="3">
    <location>
        <begin position="372"/>
        <end position="414"/>
    </location>
</feature>
<feature type="compositionally biased region" description="Basic and acidic residues" evidence="3">
    <location>
        <begin position="181"/>
        <end position="194"/>
    </location>
</feature>
<dbReference type="Proteomes" id="UP000005408">
    <property type="component" value="Unassembled WGS sequence"/>
</dbReference>
<dbReference type="PANTHER" id="PTHR24104">
    <property type="entry name" value="E3 UBIQUITIN-PROTEIN LIGASE NHLRC1-RELATED"/>
    <property type="match status" value="1"/>
</dbReference>